<keyword evidence="3" id="KW-1185">Reference proteome</keyword>
<dbReference type="KEGG" id="soy:115874207"/>
<dbReference type="GO" id="GO:0007005">
    <property type="term" value="P:mitochondrion organization"/>
    <property type="evidence" value="ECO:0007669"/>
    <property type="project" value="InterPro"/>
</dbReference>
<evidence type="ECO:0000313" key="4">
    <source>
        <dbReference type="RefSeq" id="XP_030745164.1"/>
    </source>
</evidence>
<evidence type="ECO:0000313" key="3">
    <source>
        <dbReference type="Proteomes" id="UP000504635"/>
    </source>
</evidence>
<sequence length="631" mass="74807">MLNSDIKPPIKPRRKHLEVPVHKPERDNSNQQKIKRTYSANFSSRKHRHKNDCPENVPTQKYSEVIIELPERESSHRTCRKGLTREIEKLTRENEEIVEKFNELEELSVNRIVKLKEKVNHLQDINADISKQAESVKYQYDELLKCYDDVRNQLELTKVCKNCEKINETLRKINEENDILRKKNSNISEDLNMLKTVIFRLNVQLERYQEKLRKYNLSLDKSTIHLRQEHFSSSQLRDGEIINIFSSDHQNHKHTPISWGSVNSHTLGPLLDAYQDTINEKDEIIQNYELELAKFTGQMKEIIEENEELYKKLTEDENCSTKLKTQLENIKEEIKVTKEQNDALIKKCAIKQDKIEEILRIYENKVGQMKRDYQVIHDEYIKLRAENNALKDKIKSLVDSQDDIKNERQNYIPIAVHTASVNECKKWYEELKHQYENEKEKLKENIDWQAKVIRELNESIRILKKSKEEIEEKVLHLERELKKAETRQLDLEHTLNEVQLSKSACRKQLHKAMTFAKELVAEQETLLEALNMRQQENKAVKKIGTDMAQKMDTLKSQLKDVQKSAWQEFSTVEQRIHEQGDLIESMKDEHTKEIERLQQVIKEQEEKISKETKKEASVPVSPYKLFKDKYS</sequence>
<dbReference type="GO" id="GO:0007268">
    <property type="term" value="P:chemical synaptic transmission"/>
    <property type="evidence" value="ECO:0007669"/>
    <property type="project" value="InterPro"/>
</dbReference>
<dbReference type="GO" id="GO:0005814">
    <property type="term" value="C:centriole"/>
    <property type="evidence" value="ECO:0007669"/>
    <property type="project" value="InterPro"/>
</dbReference>
<organism evidence="3 4">
    <name type="scientific">Sitophilus oryzae</name>
    <name type="common">Rice weevil</name>
    <name type="synonym">Curculio oryzae</name>
    <dbReference type="NCBI Taxonomy" id="7048"/>
    <lineage>
        <taxon>Eukaryota</taxon>
        <taxon>Metazoa</taxon>
        <taxon>Ecdysozoa</taxon>
        <taxon>Arthropoda</taxon>
        <taxon>Hexapoda</taxon>
        <taxon>Insecta</taxon>
        <taxon>Pterygota</taxon>
        <taxon>Neoptera</taxon>
        <taxon>Endopterygota</taxon>
        <taxon>Coleoptera</taxon>
        <taxon>Polyphaga</taxon>
        <taxon>Cucujiformia</taxon>
        <taxon>Curculionidae</taxon>
        <taxon>Dryophthorinae</taxon>
        <taxon>Sitophilus</taxon>
    </lineage>
</organism>
<dbReference type="CTD" id="84902"/>
<reference evidence="4" key="1">
    <citation type="submission" date="2025-08" db="UniProtKB">
        <authorList>
            <consortium name="RefSeq"/>
        </authorList>
    </citation>
    <scope>IDENTIFICATION</scope>
    <source>
        <tissue evidence="4">Gonads</tissue>
    </source>
</reference>
<feature type="coiled-coil region" evidence="1">
    <location>
        <begin position="380"/>
        <end position="494"/>
    </location>
</feature>
<evidence type="ECO:0000256" key="1">
    <source>
        <dbReference type="SAM" id="Coils"/>
    </source>
</evidence>
<feature type="coiled-coil region" evidence="1">
    <location>
        <begin position="271"/>
        <end position="347"/>
    </location>
</feature>
<feature type="coiled-coil region" evidence="1">
    <location>
        <begin position="156"/>
        <end position="218"/>
    </location>
</feature>
<feature type="region of interest" description="Disordered" evidence="2">
    <location>
        <begin position="1"/>
        <end position="34"/>
    </location>
</feature>
<dbReference type="RefSeq" id="XP_030745164.1">
    <property type="nucleotide sequence ID" value="XM_030889304.1"/>
</dbReference>
<keyword evidence="1" id="KW-0175">Coiled coil</keyword>
<dbReference type="Proteomes" id="UP000504635">
    <property type="component" value="Unplaced"/>
</dbReference>
<feature type="coiled-coil region" evidence="1">
    <location>
        <begin position="583"/>
        <end position="614"/>
    </location>
</feature>
<dbReference type="GO" id="GO:0045202">
    <property type="term" value="C:synapse"/>
    <property type="evidence" value="ECO:0007669"/>
    <property type="project" value="GOC"/>
</dbReference>
<gene>
    <name evidence="4" type="primary">LOC115874207</name>
</gene>
<dbReference type="GO" id="GO:0097539">
    <property type="term" value="C:ciliary transition fiber"/>
    <property type="evidence" value="ECO:0007669"/>
    <property type="project" value="TreeGrafter"/>
</dbReference>
<name>A0A6J2X2L5_SITOR</name>
<dbReference type="PANTHER" id="PTHR36170">
    <property type="entry name" value="CENTROSOMAL PROTEIN OF 89 KDA"/>
    <property type="match status" value="1"/>
</dbReference>
<accession>A0A6J2X2L5</accession>
<protein>
    <submittedName>
        <fullName evidence="4">LOW QUALITY PROTEIN: protein Cep89 homolog</fullName>
    </submittedName>
</protein>
<dbReference type="AlphaFoldDB" id="A0A6J2X2L5"/>
<dbReference type="InterPro" id="IPR033545">
    <property type="entry name" value="CEP89"/>
</dbReference>
<dbReference type="GO" id="GO:0060271">
    <property type="term" value="P:cilium assembly"/>
    <property type="evidence" value="ECO:0007669"/>
    <property type="project" value="InterPro"/>
</dbReference>
<dbReference type="InParanoid" id="A0A6J2X2L5"/>
<feature type="compositionally biased region" description="Basic and acidic residues" evidence="2">
    <location>
        <begin position="17"/>
        <end position="28"/>
    </location>
</feature>
<dbReference type="GeneID" id="115874207"/>
<feature type="coiled-coil region" evidence="1">
    <location>
        <begin position="80"/>
        <end position="132"/>
    </location>
</feature>
<dbReference type="PANTHER" id="PTHR36170:SF1">
    <property type="entry name" value="CENTROSOMAL PROTEIN OF 89 KDA"/>
    <property type="match status" value="1"/>
</dbReference>
<proteinExistence type="predicted"/>
<dbReference type="OrthoDB" id="6622877at2759"/>
<evidence type="ECO:0000256" key="2">
    <source>
        <dbReference type="SAM" id="MobiDB-lite"/>
    </source>
</evidence>